<protein>
    <recommendedName>
        <fullName evidence="4">DUF5667 domain-containing protein</fullName>
    </recommendedName>
</protein>
<name>A0A1F7X3G8_9BACT</name>
<evidence type="ECO:0000313" key="2">
    <source>
        <dbReference type="EMBL" id="OGM09644.1"/>
    </source>
</evidence>
<feature type="chain" id="PRO_5009533697" description="DUF5667 domain-containing protein" evidence="1">
    <location>
        <begin position="20"/>
        <end position="187"/>
    </location>
</feature>
<keyword evidence="1" id="KW-0732">Signal</keyword>
<feature type="signal peptide" evidence="1">
    <location>
        <begin position="1"/>
        <end position="19"/>
    </location>
</feature>
<sequence length="187" mass="20319">MFTLLLALNLLLASPNTNRITTSPSAINRVATVSPSSSQARDQNRATVAAKLSLIRRERVRTYWSRMLTRITAAIDRLQKLIERIEDRLAIIDSGDSDIDTTLAKGDLAEAKKLLNEAGVMLETAKGDIEIVLESEDPKFALGKVIDTVQDIKANLVEIHKLLVHAIGSIKGLRVGGDSPTPTPTPS</sequence>
<evidence type="ECO:0000313" key="3">
    <source>
        <dbReference type="Proteomes" id="UP000176778"/>
    </source>
</evidence>
<reference evidence="2 3" key="1">
    <citation type="journal article" date="2016" name="Nat. Commun.">
        <title>Thousands of microbial genomes shed light on interconnected biogeochemical processes in an aquifer system.</title>
        <authorList>
            <person name="Anantharaman K."/>
            <person name="Brown C.T."/>
            <person name="Hug L.A."/>
            <person name="Sharon I."/>
            <person name="Castelle C.J."/>
            <person name="Probst A.J."/>
            <person name="Thomas B.C."/>
            <person name="Singh A."/>
            <person name="Wilkins M.J."/>
            <person name="Karaoz U."/>
            <person name="Brodie E.L."/>
            <person name="Williams K.H."/>
            <person name="Hubbard S.S."/>
            <person name="Banfield J.F."/>
        </authorList>
    </citation>
    <scope>NUCLEOTIDE SEQUENCE [LARGE SCALE GENOMIC DNA]</scope>
</reference>
<dbReference type="STRING" id="1802479.A2Y68_03345"/>
<dbReference type="EMBL" id="MGFR01000003">
    <property type="protein sequence ID" value="OGM09644.1"/>
    <property type="molecule type" value="Genomic_DNA"/>
</dbReference>
<proteinExistence type="predicted"/>
<organism evidence="2 3">
    <name type="scientific">Candidatus Woesebacteria bacterium RBG_13_46_13</name>
    <dbReference type="NCBI Taxonomy" id="1802479"/>
    <lineage>
        <taxon>Bacteria</taxon>
        <taxon>Candidatus Woeseibacteriota</taxon>
    </lineage>
</organism>
<dbReference type="Proteomes" id="UP000176778">
    <property type="component" value="Unassembled WGS sequence"/>
</dbReference>
<accession>A0A1F7X3G8</accession>
<evidence type="ECO:0000256" key="1">
    <source>
        <dbReference type="SAM" id="SignalP"/>
    </source>
</evidence>
<comment type="caution">
    <text evidence="2">The sequence shown here is derived from an EMBL/GenBank/DDBJ whole genome shotgun (WGS) entry which is preliminary data.</text>
</comment>
<dbReference type="AlphaFoldDB" id="A0A1F7X3G8"/>
<evidence type="ECO:0008006" key="4">
    <source>
        <dbReference type="Google" id="ProtNLM"/>
    </source>
</evidence>
<gene>
    <name evidence="2" type="ORF">A2Y68_03345</name>
</gene>